<feature type="compositionally biased region" description="Polar residues" evidence="1">
    <location>
        <begin position="446"/>
        <end position="458"/>
    </location>
</feature>
<evidence type="ECO:0000256" key="1">
    <source>
        <dbReference type="SAM" id="MobiDB-lite"/>
    </source>
</evidence>
<feature type="region of interest" description="Disordered" evidence="1">
    <location>
        <begin position="439"/>
        <end position="458"/>
    </location>
</feature>
<organism evidence="3 4">
    <name type="scientific">Tritrichomonas foetus</name>
    <dbReference type="NCBI Taxonomy" id="1144522"/>
    <lineage>
        <taxon>Eukaryota</taxon>
        <taxon>Metamonada</taxon>
        <taxon>Parabasalia</taxon>
        <taxon>Tritrichomonadida</taxon>
        <taxon>Tritrichomonadidae</taxon>
        <taxon>Tritrichomonas</taxon>
    </lineage>
</organism>
<dbReference type="RefSeq" id="XP_068353202.1">
    <property type="nucleotide sequence ID" value="XM_068509000.1"/>
</dbReference>
<keyword evidence="2" id="KW-0812">Transmembrane</keyword>
<keyword evidence="2" id="KW-1133">Transmembrane helix</keyword>
<dbReference type="EMBL" id="MLAK01000972">
    <property type="protein sequence ID" value="OHT00066.1"/>
    <property type="molecule type" value="Genomic_DNA"/>
</dbReference>
<accession>A0A1J4JMZ8</accession>
<sequence length="458" mass="52827">MLFHYIIYLINSWEPPLPDLSYPQKAYDPKIDSYYFRKDSMYYSKFDFKKAFKEYNALLKYDFTLINNENKTESIPVTLYYSPLISMKCPIENSCHDLEDIGDSDTFLCWILNGSDLCYPIGYQNKYKISVTADPQFFNYDTMKPNPDRYKVPGFHNYIFQATLHCSKGNDFTNNQNATFVKDGDLSIFNFEFSSGICPINAREPIIPSYPNSQNPLDELPSFDFYQQTEEDYVNYSLTQFEPFQSTVLQIIAPKTFEYVFFIFNPSNESECPVGYICPDDNASIWKCWDGFLGDKHCVSVANYRWGFVLHSNSFLMFGGRGDYYVELKMQCNENIPNNLMKVKNAVQSLTNEIQIVAETSATCYKEIYIPKIEKKPSFGAFFIIFIWSVITVFIGGSMIVEFALKGILVLPFYEIFAEIGYCILEGWETITCLKGPGGNDIPEPGQNTNQSIQYSTM</sequence>
<keyword evidence="2" id="KW-0472">Membrane</keyword>
<evidence type="ECO:0000256" key="2">
    <source>
        <dbReference type="SAM" id="Phobius"/>
    </source>
</evidence>
<keyword evidence="4" id="KW-1185">Reference proteome</keyword>
<evidence type="ECO:0000313" key="4">
    <source>
        <dbReference type="Proteomes" id="UP000179807"/>
    </source>
</evidence>
<gene>
    <name evidence="3" type="ORF">TRFO_33299</name>
</gene>
<dbReference type="Proteomes" id="UP000179807">
    <property type="component" value="Unassembled WGS sequence"/>
</dbReference>
<protein>
    <submittedName>
        <fullName evidence="3">Uncharacterized protein</fullName>
    </submittedName>
</protein>
<dbReference type="VEuPathDB" id="TrichDB:TRFO_33299"/>
<dbReference type="GeneID" id="94843704"/>
<feature type="transmembrane region" description="Helical" evidence="2">
    <location>
        <begin position="379"/>
        <end position="405"/>
    </location>
</feature>
<proteinExistence type="predicted"/>
<comment type="caution">
    <text evidence="3">The sequence shown here is derived from an EMBL/GenBank/DDBJ whole genome shotgun (WGS) entry which is preliminary data.</text>
</comment>
<name>A0A1J4JMZ8_9EUKA</name>
<reference evidence="3" key="1">
    <citation type="submission" date="2016-10" db="EMBL/GenBank/DDBJ databases">
        <authorList>
            <person name="Benchimol M."/>
            <person name="Almeida L.G."/>
            <person name="Vasconcelos A.T."/>
            <person name="Perreira-Neves A."/>
            <person name="Rosa I.A."/>
            <person name="Tasca T."/>
            <person name="Bogo M.R."/>
            <person name="de Souza W."/>
        </authorList>
    </citation>
    <scope>NUCLEOTIDE SEQUENCE [LARGE SCALE GENOMIC DNA]</scope>
    <source>
        <strain evidence="3">K</strain>
    </source>
</reference>
<evidence type="ECO:0000313" key="3">
    <source>
        <dbReference type="EMBL" id="OHT00066.1"/>
    </source>
</evidence>
<dbReference type="AlphaFoldDB" id="A0A1J4JMZ8"/>